<proteinExistence type="predicted"/>
<accession>A0A0D6MK76</accession>
<reference evidence="2 3" key="1">
    <citation type="submission" date="2012-10" db="EMBL/GenBank/DDBJ databases">
        <title>Genome sequencing of Tanticharoenia sakaeratensis NBRC 103193.</title>
        <authorList>
            <person name="Azuma Y."/>
            <person name="Hadano H."/>
            <person name="Hirakawa H."/>
            <person name="Matsushita K."/>
        </authorList>
    </citation>
    <scope>NUCLEOTIDE SEQUENCE [LARGE SCALE GENOMIC DNA]</scope>
    <source>
        <strain evidence="2 3">NBRC 103193</strain>
    </source>
</reference>
<evidence type="ECO:0000313" key="3">
    <source>
        <dbReference type="Proteomes" id="UP000032679"/>
    </source>
</evidence>
<organism evidence="2 3">
    <name type="scientific">Tanticharoenia sakaeratensis NBRC 103193</name>
    <dbReference type="NCBI Taxonomy" id="1231623"/>
    <lineage>
        <taxon>Bacteria</taxon>
        <taxon>Pseudomonadati</taxon>
        <taxon>Pseudomonadota</taxon>
        <taxon>Alphaproteobacteria</taxon>
        <taxon>Acetobacterales</taxon>
        <taxon>Acetobacteraceae</taxon>
        <taxon>Tanticharoenia</taxon>
    </lineage>
</organism>
<gene>
    <name evidence="2" type="ORF">Tasa_015_026</name>
</gene>
<evidence type="ECO:0000256" key="1">
    <source>
        <dbReference type="SAM" id="MobiDB-lite"/>
    </source>
</evidence>
<dbReference type="EMBL" id="BALE01000015">
    <property type="protein sequence ID" value="GAN54037.1"/>
    <property type="molecule type" value="Genomic_DNA"/>
</dbReference>
<dbReference type="Proteomes" id="UP000032679">
    <property type="component" value="Unassembled WGS sequence"/>
</dbReference>
<dbReference type="AlphaFoldDB" id="A0A0D6MK76"/>
<sequence>MRASNALTPRMTGQDEVRSEKTGETRPDHSRLILRRVANSAKRGRQGCSVDIDLRTAIARQRRADAQASGAIIGTE</sequence>
<feature type="region of interest" description="Disordered" evidence="1">
    <location>
        <begin position="1"/>
        <end position="29"/>
    </location>
</feature>
<name>A0A0D6MK76_9PROT</name>
<evidence type="ECO:0000313" key="2">
    <source>
        <dbReference type="EMBL" id="GAN54037.1"/>
    </source>
</evidence>
<comment type="caution">
    <text evidence="2">The sequence shown here is derived from an EMBL/GenBank/DDBJ whole genome shotgun (WGS) entry which is preliminary data.</text>
</comment>
<keyword evidence="3" id="KW-1185">Reference proteome</keyword>
<protein>
    <submittedName>
        <fullName evidence="2">Uncharacterized protein</fullName>
    </submittedName>
</protein>
<feature type="compositionally biased region" description="Basic and acidic residues" evidence="1">
    <location>
        <begin position="13"/>
        <end position="29"/>
    </location>
</feature>
<dbReference type="STRING" id="1231623.Tasa_015_026"/>